<dbReference type="EMBL" id="CP032630">
    <property type="protein sequence ID" value="AYF97773.1"/>
    <property type="molecule type" value="Genomic_DNA"/>
</dbReference>
<keyword evidence="3" id="KW-1185">Reference proteome</keyword>
<keyword evidence="1" id="KW-1133">Transmembrane helix</keyword>
<evidence type="ECO:0008006" key="4">
    <source>
        <dbReference type="Google" id="ProtNLM"/>
    </source>
</evidence>
<dbReference type="AlphaFoldDB" id="A0A387B5U0"/>
<organism evidence="2 3">
    <name type="scientific">Protaetiibacter intestinalis</name>
    <dbReference type="NCBI Taxonomy" id="2419774"/>
    <lineage>
        <taxon>Bacteria</taxon>
        <taxon>Bacillati</taxon>
        <taxon>Actinomycetota</taxon>
        <taxon>Actinomycetes</taxon>
        <taxon>Micrococcales</taxon>
        <taxon>Microbacteriaceae</taxon>
        <taxon>Protaetiibacter</taxon>
    </lineage>
</organism>
<gene>
    <name evidence="2" type="ORF">D7I47_05565</name>
</gene>
<sequence length="89" mass="9032">MSNLQTAPSGTDYPGKTLGIVGLVLVFFTIVIGLVLSAVALSQSKNAGYTNTPAKIGVILGSIFLAILVLWVVIVFVVAGLAVSSGQLG</sequence>
<proteinExistence type="predicted"/>
<dbReference type="KEGG" id="lyd:D7I47_05565"/>
<dbReference type="Proteomes" id="UP000278886">
    <property type="component" value="Chromosome"/>
</dbReference>
<reference evidence="3" key="1">
    <citation type="submission" date="2018-09" db="EMBL/GenBank/DDBJ databases">
        <title>Genome sequencing of strain 2DFWR-13.</title>
        <authorList>
            <person name="Heo J."/>
            <person name="Kim S.-J."/>
            <person name="Kwon S.-W."/>
        </authorList>
    </citation>
    <scope>NUCLEOTIDE SEQUENCE [LARGE SCALE GENOMIC DNA]</scope>
    <source>
        <strain evidence="3">2DFWR-13</strain>
    </source>
</reference>
<accession>A0A387B5U0</accession>
<dbReference type="OrthoDB" id="4775598at2"/>
<evidence type="ECO:0000256" key="1">
    <source>
        <dbReference type="SAM" id="Phobius"/>
    </source>
</evidence>
<evidence type="ECO:0000313" key="2">
    <source>
        <dbReference type="EMBL" id="AYF97773.1"/>
    </source>
</evidence>
<feature type="transmembrane region" description="Helical" evidence="1">
    <location>
        <begin position="54"/>
        <end position="83"/>
    </location>
</feature>
<name>A0A387B5U0_9MICO</name>
<protein>
    <recommendedName>
        <fullName evidence="4">DUF4190 domain-containing protein</fullName>
    </recommendedName>
</protein>
<feature type="transmembrane region" description="Helical" evidence="1">
    <location>
        <begin position="20"/>
        <end position="42"/>
    </location>
</feature>
<evidence type="ECO:0000313" key="3">
    <source>
        <dbReference type="Proteomes" id="UP000278886"/>
    </source>
</evidence>
<keyword evidence="1" id="KW-0812">Transmembrane</keyword>
<keyword evidence="1" id="KW-0472">Membrane</keyword>